<evidence type="ECO:0000313" key="5">
    <source>
        <dbReference type="EMBL" id="TFY68821.1"/>
    </source>
</evidence>
<protein>
    <recommendedName>
        <fullName evidence="7">GST N-terminal domain-containing protein</fullName>
    </recommendedName>
</protein>
<dbReference type="SUPFAM" id="SSF47616">
    <property type="entry name" value="GST C-terminal domain-like"/>
    <property type="match status" value="1"/>
</dbReference>
<dbReference type="STRING" id="205917.A0A4Y9Z4U7"/>
<reference evidence="5 6" key="1">
    <citation type="submission" date="2019-02" db="EMBL/GenBank/DDBJ databases">
        <title>Genome sequencing of the rare red list fungi Dentipellis fragilis.</title>
        <authorList>
            <person name="Buettner E."/>
            <person name="Kellner H."/>
        </authorList>
    </citation>
    <scope>NUCLEOTIDE SEQUENCE [LARGE SCALE GENOMIC DNA]</scope>
    <source>
        <strain evidence="5 6">DSM 105465</strain>
    </source>
</reference>
<dbReference type="EMBL" id="SEOQ01000152">
    <property type="protein sequence ID" value="TFY68821.1"/>
    <property type="molecule type" value="Genomic_DNA"/>
</dbReference>
<feature type="domain" description="GST C-terminal" evidence="4">
    <location>
        <begin position="105"/>
        <end position="255"/>
    </location>
</feature>
<dbReference type="CDD" id="cd03048">
    <property type="entry name" value="GST_N_Ure2p_like"/>
    <property type="match status" value="1"/>
</dbReference>
<evidence type="ECO:0000256" key="2">
    <source>
        <dbReference type="SAM" id="MobiDB-lite"/>
    </source>
</evidence>
<evidence type="ECO:0000313" key="6">
    <source>
        <dbReference type="Proteomes" id="UP000298327"/>
    </source>
</evidence>
<dbReference type="PANTHER" id="PTHR44051:SF8">
    <property type="entry name" value="GLUTATHIONE S-TRANSFERASE GSTA"/>
    <property type="match status" value="1"/>
</dbReference>
<dbReference type="InterPro" id="IPR004045">
    <property type="entry name" value="Glutathione_S-Trfase_N"/>
</dbReference>
<dbReference type="InterPro" id="IPR036282">
    <property type="entry name" value="Glutathione-S-Trfase_C_sf"/>
</dbReference>
<dbReference type="Proteomes" id="UP000298327">
    <property type="component" value="Unassembled WGS sequence"/>
</dbReference>
<evidence type="ECO:0008006" key="7">
    <source>
        <dbReference type="Google" id="ProtNLM"/>
    </source>
</evidence>
<dbReference type="PANTHER" id="PTHR44051">
    <property type="entry name" value="GLUTATHIONE S-TRANSFERASE-RELATED"/>
    <property type="match status" value="1"/>
</dbReference>
<dbReference type="AlphaFoldDB" id="A0A4Y9Z4U7"/>
<dbReference type="PROSITE" id="PS50404">
    <property type="entry name" value="GST_NTER"/>
    <property type="match status" value="1"/>
</dbReference>
<comment type="similarity">
    <text evidence="1">Belongs to the GST superfamily.</text>
</comment>
<dbReference type="InterPro" id="IPR004046">
    <property type="entry name" value="GST_C"/>
</dbReference>
<dbReference type="InterPro" id="IPR010987">
    <property type="entry name" value="Glutathione-S-Trfase_C-like"/>
</dbReference>
<dbReference type="InterPro" id="IPR040079">
    <property type="entry name" value="Glutathione_S-Trfase"/>
</dbReference>
<feature type="region of interest" description="Disordered" evidence="2">
    <location>
        <begin position="379"/>
        <end position="398"/>
    </location>
</feature>
<gene>
    <name evidence="5" type="ORF">EVG20_g3411</name>
</gene>
<dbReference type="OrthoDB" id="422574at2759"/>
<dbReference type="Gene3D" id="3.40.30.10">
    <property type="entry name" value="Glutaredoxin"/>
    <property type="match status" value="1"/>
</dbReference>
<dbReference type="Gene3D" id="1.20.1050.10">
    <property type="match status" value="1"/>
</dbReference>
<dbReference type="SFLD" id="SFLDS00019">
    <property type="entry name" value="Glutathione_Transferase_(cytos"/>
    <property type="match status" value="1"/>
</dbReference>
<dbReference type="SUPFAM" id="SSF52833">
    <property type="entry name" value="Thioredoxin-like"/>
    <property type="match status" value="1"/>
</dbReference>
<comment type="caution">
    <text evidence="5">The sequence shown here is derived from an EMBL/GenBank/DDBJ whole genome shotgun (WGS) entry which is preliminary data.</text>
</comment>
<dbReference type="Pfam" id="PF12824">
    <property type="entry name" value="MRP-L20"/>
    <property type="match status" value="1"/>
</dbReference>
<evidence type="ECO:0000259" key="3">
    <source>
        <dbReference type="PROSITE" id="PS50404"/>
    </source>
</evidence>
<feature type="domain" description="GST N-terminal" evidence="3">
    <location>
        <begin position="7"/>
        <end position="96"/>
    </location>
</feature>
<dbReference type="SFLD" id="SFLDG01151">
    <property type="entry name" value="Main.2:_Nu-like"/>
    <property type="match status" value="1"/>
</dbReference>
<sequence>MSSATEEKPLLLYTGRGPNGFKATILLEELKAAYGGPQYDVFDIDIWGTAHKEPWFLKLNPNGRIPTLTDRARGGFNVFESAAILLYLEQHYDTEKRFGFDPEKEADDYSEMLQWIFFMHGGVGPMQGQAQWFAHYAPEDIPYAKERYVNETKRLYGVLEIRLKDRDYLAGPGRGKYTLADMNALPWYCVPPFESGCRCPADCGGFRHRVGMHAYATIPTLEEWPNVKAWLERLRARPTVEAAIQVPPKKKRSVFFVNILQTCVASVVEGNLWFHVEVPYSWQVEAWELRKTRIARRKRQRQAALLHQPPSFTMRARLPFSISSCRSYSTRLPQKPRMRIKDPLANAPSATVIALPEDLTFIHRPPPSLEAPVSYTTNPTSPLLRKAHSSGDAPLPPQLHKVAPKKPSISEEALAEMRRLRASDPTAYTRKRLADQFDCTVAFVARMAPLSKEAKRDALERRESEHEDARSRWGEKKAMVREIRKKRREFW</sequence>
<dbReference type="PROSITE" id="PS50405">
    <property type="entry name" value="GST_CTER"/>
    <property type="match status" value="1"/>
</dbReference>
<keyword evidence="6" id="KW-1185">Reference proteome</keyword>
<evidence type="ECO:0000259" key="4">
    <source>
        <dbReference type="PROSITE" id="PS50405"/>
    </source>
</evidence>
<name>A0A4Y9Z4U7_9AGAM</name>
<proteinExistence type="inferred from homology"/>
<dbReference type="SFLD" id="SFLDG00358">
    <property type="entry name" value="Main_(cytGST)"/>
    <property type="match status" value="1"/>
</dbReference>
<dbReference type="Pfam" id="PF02798">
    <property type="entry name" value="GST_N"/>
    <property type="match status" value="1"/>
</dbReference>
<accession>A0A4Y9Z4U7</accession>
<dbReference type="Pfam" id="PF00043">
    <property type="entry name" value="GST_C"/>
    <property type="match status" value="1"/>
</dbReference>
<organism evidence="5 6">
    <name type="scientific">Dentipellis fragilis</name>
    <dbReference type="NCBI Taxonomy" id="205917"/>
    <lineage>
        <taxon>Eukaryota</taxon>
        <taxon>Fungi</taxon>
        <taxon>Dikarya</taxon>
        <taxon>Basidiomycota</taxon>
        <taxon>Agaricomycotina</taxon>
        <taxon>Agaricomycetes</taxon>
        <taxon>Russulales</taxon>
        <taxon>Hericiaceae</taxon>
        <taxon>Dentipellis</taxon>
    </lineage>
</organism>
<dbReference type="InterPro" id="IPR036249">
    <property type="entry name" value="Thioredoxin-like_sf"/>
</dbReference>
<evidence type="ECO:0000256" key="1">
    <source>
        <dbReference type="ARBA" id="ARBA00007409"/>
    </source>
</evidence>
<feature type="region of interest" description="Disordered" evidence="2">
    <location>
        <begin position="452"/>
        <end position="477"/>
    </location>
</feature>